<organism evidence="1 2">
    <name type="scientific">Corchorus olitorius</name>
    <dbReference type="NCBI Taxonomy" id="93759"/>
    <lineage>
        <taxon>Eukaryota</taxon>
        <taxon>Viridiplantae</taxon>
        <taxon>Streptophyta</taxon>
        <taxon>Embryophyta</taxon>
        <taxon>Tracheophyta</taxon>
        <taxon>Spermatophyta</taxon>
        <taxon>Magnoliopsida</taxon>
        <taxon>eudicotyledons</taxon>
        <taxon>Gunneridae</taxon>
        <taxon>Pentapetalae</taxon>
        <taxon>rosids</taxon>
        <taxon>malvids</taxon>
        <taxon>Malvales</taxon>
        <taxon>Malvaceae</taxon>
        <taxon>Grewioideae</taxon>
        <taxon>Apeibeae</taxon>
        <taxon>Corchorus</taxon>
    </lineage>
</organism>
<dbReference type="Proteomes" id="UP000187203">
    <property type="component" value="Unassembled WGS sequence"/>
</dbReference>
<dbReference type="EMBL" id="AWUE01011074">
    <property type="protein sequence ID" value="OMP11019.1"/>
    <property type="molecule type" value="Genomic_DNA"/>
</dbReference>
<evidence type="ECO:0000313" key="1">
    <source>
        <dbReference type="EMBL" id="OMP11019.1"/>
    </source>
</evidence>
<comment type="caution">
    <text evidence="1">The sequence shown here is derived from an EMBL/GenBank/DDBJ whole genome shotgun (WGS) entry which is preliminary data.</text>
</comment>
<name>A0A1R3KVF2_9ROSI</name>
<reference evidence="2" key="1">
    <citation type="submission" date="2013-09" db="EMBL/GenBank/DDBJ databases">
        <title>Corchorus olitorius genome sequencing.</title>
        <authorList>
            <person name="Alam M."/>
            <person name="Haque M.S."/>
            <person name="Islam M.S."/>
            <person name="Emdad E.M."/>
            <person name="Islam M.M."/>
            <person name="Ahmed B."/>
            <person name="Halim A."/>
            <person name="Hossen Q.M.M."/>
            <person name="Hossain M.Z."/>
            <person name="Ahmed R."/>
            <person name="Khan M.M."/>
            <person name="Islam R."/>
            <person name="Rashid M.M."/>
            <person name="Khan S.A."/>
            <person name="Rahman M.S."/>
            <person name="Alam M."/>
            <person name="Yahiya A.S."/>
            <person name="Khan M.S."/>
            <person name="Azam M.S."/>
            <person name="Haque T."/>
            <person name="Lashkar M.Z.H."/>
            <person name="Akhand A.I."/>
            <person name="Morshed G."/>
            <person name="Roy S."/>
            <person name="Uddin K.S."/>
            <person name="Rabeya T."/>
            <person name="Hossain A.S."/>
            <person name="Chowdhury A."/>
            <person name="Snigdha A.R."/>
            <person name="Mortoza M.S."/>
            <person name="Matin S.A."/>
            <person name="Hoque S.M.E."/>
            <person name="Islam M.K."/>
            <person name="Roy D.K."/>
            <person name="Haider R."/>
            <person name="Moosa M.M."/>
            <person name="Elias S.M."/>
            <person name="Hasan A.M."/>
            <person name="Jahan S."/>
            <person name="Shafiuddin M."/>
            <person name="Mahmood N."/>
            <person name="Shommy N.S."/>
        </authorList>
    </citation>
    <scope>NUCLEOTIDE SEQUENCE [LARGE SCALE GENOMIC DNA]</scope>
    <source>
        <strain evidence="2">cv. O-4</strain>
    </source>
</reference>
<evidence type="ECO:0000313" key="2">
    <source>
        <dbReference type="Proteomes" id="UP000187203"/>
    </source>
</evidence>
<accession>A0A1R3KVF2</accession>
<gene>
    <name evidence="1" type="ORF">COLO4_04080</name>
</gene>
<dbReference type="AlphaFoldDB" id="A0A1R3KVF2"/>
<sequence>MGCPDTKRRAKTQPQLSGESLSFLREGSRMYLMEPERSYFLSVQLDLLNSAVRVSLSYGERNWFKSNSRKLPVLHIP</sequence>
<proteinExistence type="predicted"/>
<keyword evidence="2" id="KW-1185">Reference proteome</keyword>
<protein>
    <submittedName>
        <fullName evidence="1">Uncharacterized protein</fullName>
    </submittedName>
</protein>